<evidence type="ECO:0000256" key="2">
    <source>
        <dbReference type="ARBA" id="ARBA00023242"/>
    </source>
</evidence>
<comment type="subcellular location">
    <subcellularLocation>
        <location evidence="1">Nucleus</location>
    </subcellularLocation>
</comment>
<gene>
    <name evidence="3" type="ORF">SAPIO_CDS2329</name>
</gene>
<dbReference type="EMBL" id="JOWA01000086">
    <property type="protein sequence ID" value="KEZ44954.1"/>
    <property type="molecule type" value="Genomic_DNA"/>
</dbReference>
<dbReference type="KEGG" id="sapo:SAPIO_CDS2329"/>
<dbReference type="PANTHER" id="PTHR37534">
    <property type="entry name" value="TRANSCRIPTIONAL ACTIVATOR PROTEIN UGA3"/>
    <property type="match status" value="1"/>
</dbReference>
<protein>
    <submittedName>
        <fullName evidence="3">Uncharacterized protein</fullName>
    </submittedName>
</protein>
<accession>A0A084GC92</accession>
<dbReference type="VEuPathDB" id="FungiDB:SAPIO_CDS2329"/>
<dbReference type="PANTHER" id="PTHR37534:SF46">
    <property type="entry name" value="ZN(II)2CYS6 TRANSCRIPTION FACTOR (EUROFUNG)"/>
    <property type="match status" value="1"/>
</dbReference>
<dbReference type="AlphaFoldDB" id="A0A084GC92"/>
<dbReference type="HOGENOM" id="CLU_009030_0_2_1"/>
<sequence length="690" mass="76412">MADIAKGLRSQPDRCQMSLQISESIGDRTAMDVLLGLDAECEKRDSEDQVIRDVRIGPFSVFDSRRPITPNSTTTRSTVHSSLTYSVVTRAETAETAEAAETLASFPCSSLSDGARESIEEIPRDPCESQAVGMSLDALVGDLQSGLCDDDDDYYQGGHNGINFGAFDLPFLDFAFPNDQPIQGEQLQAYPTTLGSQGSLRQEVADSRGLSLTSIQPSLSPQRCGNLSGGTSSIPEHAEPLLRFYRERITDPTSPMQARRKSPWQILFLPRALETFAEISLWNEASHTRSTILYALLANSAYQLHHIQRPDYSGPGWLDIAARHQRASKQHLQMALKAETSGPRQAEYKDLLMAILSVAMVSLYNGAGGFKYFLVDAEHIIRLRGLSMRKKSFKVRILHHMYTYLRIVAESIAVSGEGAGGDASRQEHQNSLATTVPLRRFSITEDTLNTGLDPAFEKSAEVGYNDIHLEIQGRWNKTLYPDLYCIPESLITLLSQVISFANEKSRLESIARTNASVSDALARHIKALEDSVWSWTLPDGPVGPKRPPTHTRLLTHGDDAFESGGGDGCVLDEPNARSMSLALHRAIIIYLYRRVYSMNAMILQDHVKKTLDYLQPCIEESIDDHDFAMSITWPAFIASCEAVSPELQEQALKTLLAIDKKGSTSFTSKPVSQIVPLVWERRASSRDVTE</sequence>
<proteinExistence type="predicted"/>
<dbReference type="OMA" id="ARQIMFE"/>
<dbReference type="GeneID" id="27721401"/>
<dbReference type="GO" id="GO:0005634">
    <property type="term" value="C:nucleus"/>
    <property type="evidence" value="ECO:0007669"/>
    <property type="project" value="UniProtKB-SubCell"/>
</dbReference>
<dbReference type="Pfam" id="PF11951">
    <property type="entry name" value="Fungal_trans_2"/>
    <property type="match status" value="1"/>
</dbReference>
<evidence type="ECO:0000313" key="4">
    <source>
        <dbReference type="Proteomes" id="UP000028545"/>
    </source>
</evidence>
<dbReference type="InterPro" id="IPR021858">
    <property type="entry name" value="Fun_TF"/>
</dbReference>
<keyword evidence="2" id="KW-0539">Nucleus</keyword>
<organism evidence="3 4">
    <name type="scientific">Pseudallescheria apiosperma</name>
    <name type="common">Scedosporium apiospermum</name>
    <dbReference type="NCBI Taxonomy" id="563466"/>
    <lineage>
        <taxon>Eukaryota</taxon>
        <taxon>Fungi</taxon>
        <taxon>Dikarya</taxon>
        <taxon>Ascomycota</taxon>
        <taxon>Pezizomycotina</taxon>
        <taxon>Sordariomycetes</taxon>
        <taxon>Hypocreomycetidae</taxon>
        <taxon>Microascales</taxon>
        <taxon>Microascaceae</taxon>
        <taxon>Scedosporium</taxon>
    </lineage>
</organism>
<dbReference type="RefSeq" id="XP_016644753.1">
    <property type="nucleotide sequence ID" value="XM_016785377.1"/>
</dbReference>
<reference evidence="3 4" key="1">
    <citation type="journal article" date="2014" name="Genome Announc.">
        <title>Draft genome sequence of the pathogenic fungus Scedosporium apiospermum.</title>
        <authorList>
            <person name="Vandeputte P."/>
            <person name="Ghamrawi S."/>
            <person name="Rechenmann M."/>
            <person name="Iltis A."/>
            <person name="Giraud S."/>
            <person name="Fleury M."/>
            <person name="Thornton C."/>
            <person name="Delhaes L."/>
            <person name="Meyer W."/>
            <person name="Papon N."/>
            <person name="Bouchara J.P."/>
        </authorList>
    </citation>
    <scope>NUCLEOTIDE SEQUENCE [LARGE SCALE GENOMIC DNA]</scope>
    <source>
        <strain evidence="3 4">IHEM 14462</strain>
    </source>
</reference>
<keyword evidence="4" id="KW-1185">Reference proteome</keyword>
<comment type="caution">
    <text evidence="3">The sequence shown here is derived from an EMBL/GenBank/DDBJ whole genome shotgun (WGS) entry which is preliminary data.</text>
</comment>
<evidence type="ECO:0000256" key="1">
    <source>
        <dbReference type="ARBA" id="ARBA00004123"/>
    </source>
</evidence>
<dbReference type="Proteomes" id="UP000028545">
    <property type="component" value="Unassembled WGS sequence"/>
</dbReference>
<dbReference type="OrthoDB" id="3477330at2759"/>
<name>A0A084GC92_PSEDA</name>
<evidence type="ECO:0000313" key="3">
    <source>
        <dbReference type="EMBL" id="KEZ44954.1"/>
    </source>
</evidence>